<sequence>MCRNRHNIHGVDASDELTVDSDSQASFPPMRTMTQPTVPTERPRKVIDTKNLNEQDLKNLKSSDPFLYYSIPFVRDAEVVNKEFQIPIQDGSQPSTNTKVERKSRISYECHPDLLLDGLLDDDLVGQECSLEHEDFAFDSILQLMMITNDERRQRQ</sequence>
<reference evidence="2" key="1">
    <citation type="submission" date="2023-06" db="EMBL/GenBank/DDBJ databases">
        <title>Survivors Of The Sea: Transcriptome response of Skeletonema marinoi to long-term dormancy.</title>
        <authorList>
            <person name="Pinder M.I.M."/>
            <person name="Kourtchenko O."/>
            <person name="Robertson E.K."/>
            <person name="Larsson T."/>
            <person name="Maumus F."/>
            <person name="Osuna-Cruz C.M."/>
            <person name="Vancaester E."/>
            <person name="Stenow R."/>
            <person name="Vandepoele K."/>
            <person name="Ploug H."/>
            <person name="Bruchert V."/>
            <person name="Godhe A."/>
            <person name="Topel M."/>
        </authorList>
    </citation>
    <scope>NUCLEOTIDE SEQUENCE</scope>
    <source>
        <strain evidence="2">R05AC</strain>
    </source>
</reference>
<accession>A0AAD8YH35</accession>
<feature type="region of interest" description="Disordered" evidence="1">
    <location>
        <begin position="1"/>
        <end position="42"/>
    </location>
</feature>
<organism evidence="2 3">
    <name type="scientific">Skeletonema marinoi</name>
    <dbReference type="NCBI Taxonomy" id="267567"/>
    <lineage>
        <taxon>Eukaryota</taxon>
        <taxon>Sar</taxon>
        <taxon>Stramenopiles</taxon>
        <taxon>Ochrophyta</taxon>
        <taxon>Bacillariophyta</taxon>
        <taxon>Coscinodiscophyceae</taxon>
        <taxon>Thalassiosirophycidae</taxon>
        <taxon>Thalassiosirales</taxon>
        <taxon>Skeletonemataceae</taxon>
        <taxon>Skeletonema</taxon>
        <taxon>Skeletonema marinoi-dohrnii complex</taxon>
    </lineage>
</organism>
<proteinExistence type="predicted"/>
<evidence type="ECO:0000256" key="1">
    <source>
        <dbReference type="SAM" id="MobiDB-lite"/>
    </source>
</evidence>
<keyword evidence="3" id="KW-1185">Reference proteome</keyword>
<dbReference type="EMBL" id="JATAAI010000005">
    <property type="protein sequence ID" value="KAK1745878.1"/>
    <property type="molecule type" value="Genomic_DNA"/>
</dbReference>
<feature type="compositionally biased region" description="Polar residues" evidence="1">
    <location>
        <begin position="20"/>
        <end position="38"/>
    </location>
</feature>
<gene>
    <name evidence="2" type="ORF">QTG54_003802</name>
</gene>
<name>A0AAD8YH35_9STRA</name>
<evidence type="ECO:0000313" key="3">
    <source>
        <dbReference type="Proteomes" id="UP001224775"/>
    </source>
</evidence>
<comment type="caution">
    <text evidence="2">The sequence shown here is derived from an EMBL/GenBank/DDBJ whole genome shotgun (WGS) entry which is preliminary data.</text>
</comment>
<dbReference type="Proteomes" id="UP001224775">
    <property type="component" value="Unassembled WGS sequence"/>
</dbReference>
<dbReference type="AlphaFoldDB" id="A0AAD8YH35"/>
<protein>
    <submittedName>
        <fullName evidence="2">Uncharacterized protein</fullName>
    </submittedName>
</protein>
<evidence type="ECO:0000313" key="2">
    <source>
        <dbReference type="EMBL" id="KAK1745878.1"/>
    </source>
</evidence>